<evidence type="ECO:0000256" key="2">
    <source>
        <dbReference type="ARBA" id="ARBA00004752"/>
    </source>
</evidence>
<feature type="chain" id="PRO_5002786074" evidence="20">
    <location>
        <begin position="27"/>
        <end position="656"/>
    </location>
</feature>
<protein>
    <submittedName>
        <fullName evidence="23">Penicillin-binding protein, 1A family</fullName>
        <ecNumber evidence="23">2.4.1.129</ecNumber>
    </submittedName>
</protein>
<dbReference type="eggNOG" id="COG0744">
    <property type="taxonomic scope" value="Bacteria"/>
</dbReference>
<keyword evidence="11" id="KW-0133">Cell shape</keyword>
<organism evidence="23 24">
    <name type="scientific">Trichlorobacter lovleyi (strain ATCC BAA-1151 / DSM 17278 / SZ)</name>
    <name type="common">Geobacter lovleyi</name>
    <dbReference type="NCBI Taxonomy" id="398767"/>
    <lineage>
        <taxon>Bacteria</taxon>
        <taxon>Pseudomonadati</taxon>
        <taxon>Thermodesulfobacteriota</taxon>
        <taxon>Desulfuromonadia</taxon>
        <taxon>Geobacterales</taxon>
        <taxon>Geobacteraceae</taxon>
        <taxon>Trichlorobacter</taxon>
    </lineage>
</organism>
<gene>
    <name evidence="23" type="ordered locus">Glov_0389</name>
</gene>
<keyword evidence="10" id="KW-0378">Hydrolase</keyword>
<evidence type="ECO:0000259" key="21">
    <source>
        <dbReference type="Pfam" id="PF00905"/>
    </source>
</evidence>
<dbReference type="InterPro" id="IPR012338">
    <property type="entry name" value="Beta-lactam/transpept-like"/>
</dbReference>
<keyword evidence="9" id="KW-0812">Transmembrane</keyword>
<dbReference type="EC" id="2.4.1.129" evidence="23"/>
<evidence type="ECO:0000256" key="8">
    <source>
        <dbReference type="ARBA" id="ARBA00022679"/>
    </source>
</evidence>
<keyword evidence="16" id="KW-0961">Cell wall biogenesis/degradation</keyword>
<keyword evidence="7 23" id="KW-0328">Glycosyltransferase</keyword>
<keyword evidence="15" id="KW-0511">Multifunctional enzyme</keyword>
<keyword evidence="12" id="KW-0573">Peptidoglycan synthesis</keyword>
<dbReference type="SUPFAM" id="SSF53955">
    <property type="entry name" value="Lysozyme-like"/>
    <property type="match status" value="1"/>
</dbReference>
<evidence type="ECO:0000313" key="23">
    <source>
        <dbReference type="EMBL" id="ACD94117.1"/>
    </source>
</evidence>
<dbReference type="Gene3D" id="1.10.3810.10">
    <property type="entry name" value="Biosynthetic peptidoglycan transglycosylase-like"/>
    <property type="match status" value="1"/>
</dbReference>
<evidence type="ECO:0000256" key="9">
    <source>
        <dbReference type="ARBA" id="ARBA00022692"/>
    </source>
</evidence>
<feature type="signal peptide" evidence="20">
    <location>
        <begin position="1"/>
        <end position="26"/>
    </location>
</feature>
<evidence type="ECO:0000256" key="20">
    <source>
        <dbReference type="SAM" id="SignalP"/>
    </source>
</evidence>
<evidence type="ECO:0000256" key="1">
    <source>
        <dbReference type="ARBA" id="ARBA00004370"/>
    </source>
</evidence>
<dbReference type="UniPathway" id="UPA00219"/>
<dbReference type="KEGG" id="glo:Glov_0389"/>
<keyword evidence="8 23" id="KW-0808">Transferase</keyword>
<proteinExistence type="inferred from homology"/>
<dbReference type="GO" id="GO:0009252">
    <property type="term" value="P:peptidoglycan biosynthetic process"/>
    <property type="evidence" value="ECO:0007669"/>
    <property type="project" value="UniProtKB-UniPathway"/>
</dbReference>
<evidence type="ECO:0000256" key="14">
    <source>
        <dbReference type="ARBA" id="ARBA00023136"/>
    </source>
</evidence>
<keyword evidence="20" id="KW-0732">Signal</keyword>
<evidence type="ECO:0000256" key="5">
    <source>
        <dbReference type="ARBA" id="ARBA00022645"/>
    </source>
</evidence>
<reference evidence="23 24" key="1">
    <citation type="submission" date="2008-05" db="EMBL/GenBank/DDBJ databases">
        <title>Complete sequence of chromosome of Geobacter lovleyi SZ.</title>
        <authorList>
            <consortium name="US DOE Joint Genome Institute"/>
            <person name="Lucas S."/>
            <person name="Copeland A."/>
            <person name="Lapidus A."/>
            <person name="Glavina del Rio T."/>
            <person name="Dalin E."/>
            <person name="Tice H."/>
            <person name="Bruce D."/>
            <person name="Goodwin L."/>
            <person name="Pitluck S."/>
            <person name="Chertkov O."/>
            <person name="Meincke L."/>
            <person name="Brettin T."/>
            <person name="Detter J.C."/>
            <person name="Han C."/>
            <person name="Tapia R."/>
            <person name="Kuske C.R."/>
            <person name="Schmutz J."/>
            <person name="Larimer F."/>
            <person name="Land M."/>
            <person name="Hauser L."/>
            <person name="Kyrpides N."/>
            <person name="Mikhailova N."/>
            <person name="Sung Y."/>
            <person name="Fletcher K.E."/>
            <person name="Ritalahti K.M."/>
            <person name="Loeffler F.E."/>
            <person name="Richardson P."/>
        </authorList>
    </citation>
    <scope>NUCLEOTIDE SEQUENCE [LARGE SCALE GENOMIC DNA]</scope>
    <source>
        <strain evidence="24">ATCC BAA-1151 / DSM 17278 / SZ</strain>
    </source>
</reference>
<dbReference type="GO" id="GO:0030288">
    <property type="term" value="C:outer membrane-bounded periplasmic space"/>
    <property type="evidence" value="ECO:0007669"/>
    <property type="project" value="TreeGrafter"/>
</dbReference>
<dbReference type="GO" id="GO:0071555">
    <property type="term" value="P:cell wall organization"/>
    <property type="evidence" value="ECO:0007669"/>
    <property type="project" value="UniProtKB-KW"/>
</dbReference>
<keyword evidence="14" id="KW-0472">Membrane</keyword>
<dbReference type="GO" id="GO:0008955">
    <property type="term" value="F:peptidoglycan glycosyltransferase activity"/>
    <property type="evidence" value="ECO:0007669"/>
    <property type="project" value="UniProtKB-EC"/>
</dbReference>
<dbReference type="GO" id="GO:0009002">
    <property type="term" value="F:serine-type D-Ala-D-Ala carboxypeptidase activity"/>
    <property type="evidence" value="ECO:0007669"/>
    <property type="project" value="UniProtKB-EC"/>
</dbReference>
<dbReference type="Gene3D" id="3.40.710.10">
    <property type="entry name" value="DD-peptidase/beta-lactamase superfamily"/>
    <property type="match status" value="1"/>
</dbReference>
<comment type="similarity">
    <text evidence="3">In the C-terminal section; belongs to the transpeptidase family.</text>
</comment>
<evidence type="ECO:0000256" key="18">
    <source>
        <dbReference type="ARBA" id="ARBA00049902"/>
    </source>
</evidence>
<dbReference type="PANTHER" id="PTHR32282:SF27">
    <property type="entry name" value="PENICILLIN-BINDING PROTEIN 1A"/>
    <property type="match status" value="1"/>
</dbReference>
<evidence type="ECO:0000256" key="6">
    <source>
        <dbReference type="ARBA" id="ARBA00022670"/>
    </source>
</evidence>
<evidence type="ECO:0000256" key="10">
    <source>
        <dbReference type="ARBA" id="ARBA00022801"/>
    </source>
</evidence>
<keyword evidence="5" id="KW-0121">Carboxypeptidase</keyword>
<dbReference type="Pfam" id="PF00912">
    <property type="entry name" value="Transgly"/>
    <property type="match status" value="1"/>
</dbReference>
<name>B3E1M5_TRIL1</name>
<dbReference type="SUPFAM" id="SSF56601">
    <property type="entry name" value="beta-lactamase/transpeptidase-like"/>
    <property type="match status" value="1"/>
</dbReference>
<dbReference type="InterPro" id="IPR036950">
    <property type="entry name" value="PBP_transglycosylase"/>
</dbReference>
<sequence length="656" mass="70734">MQSSLFQCWAITFTCLAVFGGSSALAQEPIAAYPILPTGYHSIKVFDSQSRFVGRLLPEKRYWVSIDRIPLFLQKAIVAVEDARFYEHGGVDLRGIARAAVKNVVRGRLAEGGSTITQQLIKNKYLSSEKTLDRKVNEGLMALEFEKKYTKKQILEMYLNEIYYGNGAWGIAQAARIYFDKSPEELTDIECSFLAGIPKNPGRYNPLGKPADVARRRSIVLQRMVDVGVLSSSQLRQQISHTAAPVPPNRAPWYLGLVQSKLVERYGPAVFEQGGLEVTTAMDLGLQLKAEQIVHDSVVKLSPQLQGALVALEPATGNLLAAVGGTSYVKGGFNRALQAKRQPGSAIKPLIYAAALEQGVTAASLWNDAAVSYPQGNGENWTPRNYDGKAHGTMTLRQALASSNNVIAVKLLETIGIPAFTELAAKNGLALHGNNLSLALGTEEVTLHDLVLAYAPFATGGVRTEPRSILRIYETYRKNWFENTTGSSQALSPANAFITTSMLKDVLTSGTAKGLKTFSQKYPAAGKTGTTNDYHDAWFVGYTPHLVTGVWVGHDQPRSGGKGFTGGAVAAPIWERFMRQALAGKPADDFTRPDSVVSVSVDPVNALLATPACPAKREEFFVSGTEPDDYCPMHGGEPAAAPAATPPAPPAPASIP</sequence>
<dbReference type="PANTHER" id="PTHR32282">
    <property type="entry name" value="BINDING PROTEIN TRANSPEPTIDASE, PUTATIVE-RELATED"/>
    <property type="match status" value="1"/>
</dbReference>
<dbReference type="InterPro" id="IPR023346">
    <property type="entry name" value="Lysozyme-like_dom_sf"/>
</dbReference>
<evidence type="ECO:0000256" key="13">
    <source>
        <dbReference type="ARBA" id="ARBA00022989"/>
    </source>
</evidence>
<dbReference type="GO" id="GO:0016020">
    <property type="term" value="C:membrane"/>
    <property type="evidence" value="ECO:0007669"/>
    <property type="project" value="UniProtKB-SubCell"/>
</dbReference>
<dbReference type="FunFam" id="1.10.3810.10:FF:000001">
    <property type="entry name" value="Penicillin-binding protein 1A"/>
    <property type="match status" value="1"/>
</dbReference>
<dbReference type="Pfam" id="PF00905">
    <property type="entry name" value="Transpeptidase"/>
    <property type="match status" value="1"/>
</dbReference>
<feature type="domain" description="Glycosyl transferase family 51" evidence="22">
    <location>
        <begin position="55"/>
        <end position="224"/>
    </location>
</feature>
<dbReference type="GO" id="GO:0008658">
    <property type="term" value="F:penicillin binding"/>
    <property type="evidence" value="ECO:0007669"/>
    <property type="project" value="InterPro"/>
</dbReference>
<dbReference type="GO" id="GO:0008360">
    <property type="term" value="P:regulation of cell shape"/>
    <property type="evidence" value="ECO:0007669"/>
    <property type="project" value="UniProtKB-KW"/>
</dbReference>
<evidence type="ECO:0000256" key="15">
    <source>
        <dbReference type="ARBA" id="ARBA00023268"/>
    </source>
</evidence>
<evidence type="ECO:0000259" key="22">
    <source>
        <dbReference type="Pfam" id="PF00912"/>
    </source>
</evidence>
<feature type="domain" description="Penicillin-binding protein transpeptidase" evidence="21">
    <location>
        <begin position="307"/>
        <end position="578"/>
    </location>
</feature>
<comment type="catalytic activity">
    <reaction evidence="18">
        <text>[GlcNAc-(1-&gt;4)-Mur2Ac(oyl-L-Ala-gamma-D-Glu-L-Lys-D-Ala-D-Ala)](n)-di-trans,octa-cis-undecaprenyl diphosphate + beta-D-GlcNAc-(1-&gt;4)-Mur2Ac(oyl-L-Ala-gamma-D-Glu-L-Lys-D-Ala-D-Ala)-di-trans,octa-cis-undecaprenyl diphosphate = [GlcNAc-(1-&gt;4)-Mur2Ac(oyl-L-Ala-gamma-D-Glu-L-Lys-D-Ala-D-Ala)](n+1)-di-trans,octa-cis-undecaprenyl diphosphate + di-trans,octa-cis-undecaprenyl diphosphate + H(+)</text>
        <dbReference type="Rhea" id="RHEA:23708"/>
        <dbReference type="Rhea" id="RHEA-COMP:9602"/>
        <dbReference type="Rhea" id="RHEA-COMP:9603"/>
        <dbReference type="ChEBI" id="CHEBI:15378"/>
        <dbReference type="ChEBI" id="CHEBI:58405"/>
        <dbReference type="ChEBI" id="CHEBI:60033"/>
        <dbReference type="ChEBI" id="CHEBI:78435"/>
        <dbReference type="EC" id="2.4.99.28"/>
    </reaction>
</comment>
<dbReference type="InterPro" id="IPR001264">
    <property type="entry name" value="Glyco_trans_51"/>
</dbReference>
<keyword evidence="6" id="KW-0645">Protease</keyword>
<evidence type="ECO:0000256" key="3">
    <source>
        <dbReference type="ARBA" id="ARBA00007090"/>
    </source>
</evidence>
<evidence type="ECO:0000256" key="19">
    <source>
        <dbReference type="SAM" id="MobiDB-lite"/>
    </source>
</evidence>
<dbReference type="AlphaFoldDB" id="B3E1M5"/>
<feature type="region of interest" description="Disordered" evidence="19">
    <location>
        <begin position="632"/>
        <end position="656"/>
    </location>
</feature>
<keyword evidence="24" id="KW-1185">Reference proteome</keyword>
<evidence type="ECO:0000256" key="17">
    <source>
        <dbReference type="ARBA" id="ARBA00034000"/>
    </source>
</evidence>
<evidence type="ECO:0000256" key="16">
    <source>
        <dbReference type="ARBA" id="ARBA00023316"/>
    </source>
</evidence>
<dbReference type="STRING" id="398767.Glov_0389"/>
<evidence type="ECO:0000256" key="4">
    <source>
        <dbReference type="ARBA" id="ARBA00007739"/>
    </source>
</evidence>
<comment type="similarity">
    <text evidence="4">In the N-terminal section; belongs to the glycosyltransferase 51 family.</text>
</comment>
<feature type="compositionally biased region" description="Pro residues" evidence="19">
    <location>
        <begin position="644"/>
        <end position="656"/>
    </location>
</feature>
<dbReference type="InterPro" id="IPR001460">
    <property type="entry name" value="PCN-bd_Tpept"/>
</dbReference>
<accession>B3E1M5</accession>
<dbReference type="CAZy" id="GT51">
    <property type="family name" value="Glycosyltransferase Family 51"/>
</dbReference>
<dbReference type="HOGENOM" id="CLU_006354_2_7_7"/>
<dbReference type="NCBIfam" id="TIGR02074">
    <property type="entry name" value="PBP_1a_fam"/>
    <property type="match status" value="1"/>
</dbReference>
<dbReference type="EMBL" id="CP001089">
    <property type="protein sequence ID" value="ACD94117.1"/>
    <property type="molecule type" value="Genomic_DNA"/>
</dbReference>
<dbReference type="Proteomes" id="UP000002420">
    <property type="component" value="Chromosome"/>
</dbReference>
<comment type="pathway">
    <text evidence="2">Cell wall biogenesis; peptidoglycan biosynthesis.</text>
</comment>
<evidence type="ECO:0000256" key="11">
    <source>
        <dbReference type="ARBA" id="ARBA00022960"/>
    </source>
</evidence>
<dbReference type="InterPro" id="IPR050396">
    <property type="entry name" value="Glycosyltr_51/Transpeptidase"/>
</dbReference>
<comment type="catalytic activity">
    <reaction evidence="17">
        <text>Preferential cleavage: (Ac)2-L-Lys-D-Ala-|-D-Ala. Also transpeptidation of peptidyl-alanyl moieties that are N-acyl substituents of D-alanine.</text>
        <dbReference type="EC" id="3.4.16.4"/>
    </reaction>
</comment>
<evidence type="ECO:0000256" key="12">
    <source>
        <dbReference type="ARBA" id="ARBA00022984"/>
    </source>
</evidence>
<evidence type="ECO:0000256" key="7">
    <source>
        <dbReference type="ARBA" id="ARBA00022676"/>
    </source>
</evidence>
<keyword evidence="13" id="KW-1133">Transmembrane helix</keyword>
<dbReference type="GO" id="GO:0006508">
    <property type="term" value="P:proteolysis"/>
    <property type="evidence" value="ECO:0007669"/>
    <property type="project" value="UniProtKB-KW"/>
</dbReference>
<evidence type="ECO:0000313" key="24">
    <source>
        <dbReference type="Proteomes" id="UP000002420"/>
    </source>
</evidence>
<comment type="subcellular location">
    <subcellularLocation>
        <location evidence="1">Membrane</location>
    </subcellularLocation>
</comment>